<reference evidence="1 2" key="1">
    <citation type="submission" date="2019-06" db="EMBL/GenBank/DDBJ databases">
        <authorList>
            <person name="Broberg M."/>
        </authorList>
    </citation>
    <scope>NUCLEOTIDE SEQUENCE [LARGE SCALE GENOMIC DNA]</scope>
</reference>
<dbReference type="EMBL" id="CABFNS010000928">
    <property type="protein sequence ID" value="VUC36225.1"/>
    <property type="molecule type" value="Genomic_DNA"/>
</dbReference>
<evidence type="ECO:0008006" key="3">
    <source>
        <dbReference type="Google" id="ProtNLM"/>
    </source>
</evidence>
<dbReference type="Proteomes" id="UP000766486">
    <property type="component" value="Unassembled WGS sequence"/>
</dbReference>
<organism evidence="1 2">
    <name type="scientific">Bionectria ochroleuca</name>
    <name type="common">Gliocladium roseum</name>
    <dbReference type="NCBI Taxonomy" id="29856"/>
    <lineage>
        <taxon>Eukaryota</taxon>
        <taxon>Fungi</taxon>
        <taxon>Dikarya</taxon>
        <taxon>Ascomycota</taxon>
        <taxon>Pezizomycotina</taxon>
        <taxon>Sordariomycetes</taxon>
        <taxon>Hypocreomycetidae</taxon>
        <taxon>Hypocreales</taxon>
        <taxon>Bionectriaceae</taxon>
        <taxon>Clonostachys</taxon>
    </lineage>
</organism>
<evidence type="ECO:0000313" key="1">
    <source>
        <dbReference type="EMBL" id="VUC36225.1"/>
    </source>
</evidence>
<evidence type="ECO:0000313" key="2">
    <source>
        <dbReference type="Proteomes" id="UP000766486"/>
    </source>
</evidence>
<comment type="caution">
    <text evidence="1">The sequence shown here is derived from an EMBL/GenBank/DDBJ whole genome shotgun (WGS) entry which is preliminary data.</text>
</comment>
<proteinExistence type="predicted"/>
<gene>
    <name evidence="1" type="ORF">CLO192961_LOCUS441137</name>
</gene>
<keyword evidence="2" id="KW-1185">Reference proteome</keyword>
<sequence>MSLQKLPPEIQSQIFSHLITSFGPSPIHAVLKTCRQIYRVALPISVELFRNTGPLQAGEGSCSEARNAKFLHYILVSKPWLAKYVKTIILGRFSSSIQGDKPRIRDNIRRPTACAKIFQKQLKTKIRRCLSSVRPSSHIGNGDTFGDLHAYQDYMNSVLGPDTVHQYRLEYAQWMADLHSGTSDAQVALILLACPNVERLYFEEPSDARNFGFLLRMSQALSSRIRPYPVPISKIKDIYSEGPDNGIGYQMGTSEILALLALPSLQSCEFTLVGGDLETAEKLARFPPRSSPIEELTLRASCCTGPMIFHLLSACKSLKSFEYLRGIHYESYPPVLARDIMDAILPHAQTLGNLHINLWDDRCKDDLGFPQRLYMGTKLREMTALKRLTIGMQALTGMLSGHPRGAQGMDVPLKVSGGPWLEECLPEQLEHLVITGCGKQILPQASELLEFVEMGRFSKLDCIHLLFNDEHITPEEIELRPGVPRPRLVIVFQDEWRLLDQAIGFPQKHRKNKTLCSQIYAEDLREDWLNWRGGAAVRLWEPPEGYDSHFTNEMDEKYGLYYVRNCRV</sequence>
<name>A0ABY6UYM0_BIOOC</name>
<protein>
    <recommendedName>
        <fullName evidence="3">F-box domain-containing protein</fullName>
    </recommendedName>
</protein>
<accession>A0ABY6UYM0</accession>